<feature type="compositionally biased region" description="Acidic residues" evidence="1">
    <location>
        <begin position="206"/>
        <end position="223"/>
    </location>
</feature>
<dbReference type="GeneID" id="37877288"/>
<evidence type="ECO:0000256" key="1">
    <source>
        <dbReference type="SAM" id="MobiDB-lite"/>
    </source>
</evidence>
<dbReference type="Proteomes" id="UP000263012">
    <property type="component" value="Chromosome"/>
</dbReference>
<evidence type="ECO:0000313" key="2">
    <source>
        <dbReference type="EMBL" id="AUX08580.1"/>
    </source>
</evidence>
<dbReference type="KEGG" id="hdf:AArcSl_0942"/>
<dbReference type="AlphaFoldDB" id="A0A343THK8"/>
<feature type="region of interest" description="Disordered" evidence="1">
    <location>
        <begin position="126"/>
        <end position="257"/>
    </location>
</feature>
<dbReference type="OrthoDB" id="157576at2157"/>
<feature type="compositionally biased region" description="Basic and acidic residues" evidence="1">
    <location>
        <begin position="152"/>
        <end position="167"/>
    </location>
</feature>
<proteinExistence type="predicted"/>
<dbReference type="EMBL" id="CP025066">
    <property type="protein sequence ID" value="AUX08580.1"/>
    <property type="molecule type" value="Genomic_DNA"/>
</dbReference>
<dbReference type="Gene3D" id="3.40.5.50">
    <property type="match status" value="1"/>
</dbReference>
<organism evidence="2 3">
    <name type="scientific">Halalkaliarchaeum desulfuricum</name>
    <dbReference type="NCBI Taxonomy" id="2055893"/>
    <lineage>
        <taxon>Archaea</taxon>
        <taxon>Methanobacteriati</taxon>
        <taxon>Methanobacteriota</taxon>
        <taxon>Stenosarchaea group</taxon>
        <taxon>Halobacteria</taxon>
        <taxon>Halobacteriales</taxon>
        <taxon>Haloferacaceae</taxon>
        <taxon>Halalkaliarchaeum</taxon>
    </lineage>
</organism>
<protein>
    <submittedName>
        <fullName evidence="2">DNA replication factor GINS</fullName>
    </submittedName>
</protein>
<accession>A0A343THK8</accession>
<dbReference type="CDD" id="cd11714">
    <property type="entry name" value="GINS_A_archaea"/>
    <property type="match status" value="1"/>
</dbReference>
<gene>
    <name evidence="2" type="primary">ginS</name>
    <name evidence="2" type="ORF">AArcSl_0942</name>
</gene>
<dbReference type="Gene3D" id="1.20.58.1030">
    <property type="match status" value="1"/>
</dbReference>
<sequence>MDLDELRTVQAKERRKDSLQHLRDSFYTDVATYIADLRAQRDRRAERVDDPFSDDGVRRLSDEIETAEEVAEATYERRVGKVVKLASFAAADMAVEEEGMTEDERRLFEDLVDRIERNKATVLDALSGVTGPGDLGNADTEPAANAASGTAKESEKPDVDGNDRSDLLAEAMGAEDPAGTDEAPTDVSQPPGHTGTNDSETRPEVDPDTDAETDGPDTLDDEPSALRTDGATAASELADDPHGGSDPGLATGTDRTTVRITDDVGSILGVDDREYDLEREDVVTLPETNAGPLLEQGAAERVD</sequence>
<evidence type="ECO:0000313" key="3">
    <source>
        <dbReference type="Proteomes" id="UP000263012"/>
    </source>
</evidence>
<name>A0A343THK8_9EURY</name>
<keyword evidence="3" id="KW-1185">Reference proteome</keyword>
<feature type="region of interest" description="Disordered" evidence="1">
    <location>
        <begin position="280"/>
        <end position="303"/>
    </location>
</feature>
<reference evidence="3" key="1">
    <citation type="submission" date="2017-11" db="EMBL/GenBank/DDBJ databases">
        <title>Phenotypic and genomic properties of facultatively anaerobic sulfur-reducing natronoarchaea from hypersaline soda lakes.</title>
        <authorList>
            <person name="Sorokin D.Y."/>
            <person name="Kublanov I.V."/>
            <person name="Roman P."/>
            <person name="Sinninghe Damste J.S."/>
            <person name="Golyshin P.N."/>
            <person name="Rojo D."/>
            <person name="Ciordia S."/>
            <person name="Mena M.D.C."/>
            <person name="Ferrer M."/>
            <person name="Messina E."/>
            <person name="Smedile F."/>
            <person name="La Spada G."/>
            <person name="La Cono V."/>
            <person name="Yakimov M.M."/>
        </authorList>
    </citation>
    <scope>NUCLEOTIDE SEQUENCE [LARGE SCALE GENOMIC DNA]</scope>
    <source>
        <strain evidence="3">AArc-Sl</strain>
    </source>
</reference>
<dbReference type="RefSeq" id="WP_119815752.1">
    <property type="nucleotide sequence ID" value="NZ_CP025066.1"/>
</dbReference>